<accession>A0A1W6BV96</accession>
<dbReference type="KEGG" id="ccun:CCUN_0353"/>
<dbReference type="eggNOG" id="COG1216">
    <property type="taxonomic scope" value="Bacteria"/>
</dbReference>
<protein>
    <recommendedName>
        <fullName evidence="3">Glycosyltransferase, family 2</fullName>
    </recommendedName>
</protein>
<dbReference type="EMBL" id="CP020867">
    <property type="protein sequence ID" value="ARJ56005.1"/>
    <property type="molecule type" value="Genomic_DNA"/>
</dbReference>
<evidence type="ECO:0000313" key="1">
    <source>
        <dbReference type="EMBL" id="ARJ56005.1"/>
    </source>
</evidence>
<evidence type="ECO:0008006" key="3">
    <source>
        <dbReference type="Google" id="ProtNLM"/>
    </source>
</evidence>
<dbReference type="OrthoDB" id="5362755at2"/>
<dbReference type="Proteomes" id="UP000192902">
    <property type="component" value="Chromosome"/>
</dbReference>
<dbReference type="STRING" id="1121267.CCUN_0353"/>
<dbReference type="RefSeq" id="WP_027305225.1">
    <property type="nucleotide sequence ID" value="NZ_CP020867.1"/>
</dbReference>
<reference evidence="1 2" key="1">
    <citation type="submission" date="2017-04" db="EMBL/GenBank/DDBJ databases">
        <title>Complete genome sequence of the Campylobacter cuniculorum type strain LMG24588.</title>
        <authorList>
            <person name="Miller W.G."/>
            <person name="Yee E."/>
            <person name="Revez J."/>
            <person name="Bono J.L."/>
            <person name="Rossi M."/>
        </authorList>
    </citation>
    <scope>NUCLEOTIDE SEQUENCE [LARGE SCALE GENOMIC DNA]</scope>
    <source>
        <strain evidence="1 2">LMG 24588</strain>
    </source>
</reference>
<proteinExistence type="predicted"/>
<name>A0A1W6BV96_9BACT</name>
<sequence length="379" mass="45038">MKKISFAMPIYPPHFRNALNFITSFKKHKLHLQSDFYLVFSNSNDQEKFKALAGKADFKSLILPFIPQRTNATAAIKKFYALSCLKKLYQYIIVVDSESLIIKNIDLMKMCDEFYQNKILYGNETLAGIKLDRITNRALWHFKNHPQLKNAKTNLYLWFNQICIYENECLEEFFKLTKINENLTEVLWEDFEHYIYMTYLILYRNFRIENIEIISRYGIFEAYNFKPTSMKFLYTQFYHCTPGIYNLIDTRKVFMFIQIDRKGILPLNSPDYIFKNACSRVKETLSYQLGFAMIKNFKGFKIFKLPFILAKIAIKYKKIQQKYQFLSLVNPILQLPSLESYVDFPKALECKKHLSYILGSTLIKSYKRYKWGGGISFFV</sequence>
<gene>
    <name evidence="1" type="ORF">CCUN_0353</name>
</gene>
<dbReference type="AlphaFoldDB" id="A0A1W6BV96"/>
<evidence type="ECO:0000313" key="2">
    <source>
        <dbReference type="Proteomes" id="UP000192902"/>
    </source>
</evidence>
<organism evidence="1 2">
    <name type="scientific">Campylobacter cuniculorum DSM 23162 = LMG 24588</name>
    <dbReference type="NCBI Taxonomy" id="1121267"/>
    <lineage>
        <taxon>Bacteria</taxon>
        <taxon>Pseudomonadati</taxon>
        <taxon>Campylobacterota</taxon>
        <taxon>Epsilonproteobacteria</taxon>
        <taxon>Campylobacterales</taxon>
        <taxon>Campylobacteraceae</taxon>
        <taxon>Campylobacter</taxon>
    </lineage>
</organism>